<reference evidence="1" key="1">
    <citation type="submission" date="2021-02" db="EMBL/GenBank/DDBJ databases">
        <authorList>
            <person name="Dougan E. K."/>
            <person name="Rhodes N."/>
            <person name="Thang M."/>
            <person name="Chan C."/>
        </authorList>
    </citation>
    <scope>NUCLEOTIDE SEQUENCE</scope>
</reference>
<sequence length="126" mass="13507">MSGMARRAEAGARKVLLKRQCIQASAAKDGKVEQRRLRLRVSYTCCGLCPRRCLPPAAKRLSCAADLPPASADCGSCGSARVWLVRSALRKARAPKHLQTSANAGDTGHVSLGRLRHRGRGCRIGS</sequence>
<dbReference type="AlphaFoldDB" id="A0A812J6Z9"/>
<proteinExistence type="predicted"/>
<dbReference type="Proteomes" id="UP000604046">
    <property type="component" value="Unassembled WGS sequence"/>
</dbReference>
<protein>
    <submittedName>
        <fullName evidence="1">Uncharacterized protein</fullName>
    </submittedName>
</protein>
<organism evidence="1 2">
    <name type="scientific">Symbiodinium natans</name>
    <dbReference type="NCBI Taxonomy" id="878477"/>
    <lineage>
        <taxon>Eukaryota</taxon>
        <taxon>Sar</taxon>
        <taxon>Alveolata</taxon>
        <taxon>Dinophyceae</taxon>
        <taxon>Suessiales</taxon>
        <taxon>Symbiodiniaceae</taxon>
        <taxon>Symbiodinium</taxon>
    </lineage>
</organism>
<accession>A0A812J6Z9</accession>
<gene>
    <name evidence="1" type="ORF">SNAT2548_LOCUS5516</name>
</gene>
<comment type="caution">
    <text evidence="1">The sequence shown here is derived from an EMBL/GenBank/DDBJ whole genome shotgun (WGS) entry which is preliminary data.</text>
</comment>
<evidence type="ECO:0000313" key="2">
    <source>
        <dbReference type="Proteomes" id="UP000604046"/>
    </source>
</evidence>
<keyword evidence="2" id="KW-1185">Reference proteome</keyword>
<name>A0A812J6Z9_9DINO</name>
<dbReference type="EMBL" id="CAJNDS010000352">
    <property type="protein sequence ID" value="CAE7196753.1"/>
    <property type="molecule type" value="Genomic_DNA"/>
</dbReference>
<evidence type="ECO:0000313" key="1">
    <source>
        <dbReference type="EMBL" id="CAE7196753.1"/>
    </source>
</evidence>